<dbReference type="SMART" id="SM00222">
    <property type="entry name" value="Sec7"/>
    <property type="match status" value="1"/>
</dbReference>
<dbReference type="SUPFAM" id="SSF117281">
    <property type="entry name" value="Kelch motif"/>
    <property type="match status" value="1"/>
</dbReference>
<dbReference type="Gene3D" id="1.10.220.20">
    <property type="match status" value="1"/>
</dbReference>
<dbReference type="Pfam" id="PF07707">
    <property type="entry name" value="BACK"/>
    <property type="match status" value="1"/>
</dbReference>
<feature type="domain" description="SEC7" evidence="4">
    <location>
        <begin position="498"/>
        <end position="680"/>
    </location>
</feature>
<evidence type="ECO:0000256" key="1">
    <source>
        <dbReference type="ARBA" id="ARBA00022441"/>
    </source>
</evidence>
<dbReference type="SMART" id="SM00875">
    <property type="entry name" value="BACK"/>
    <property type="match status" value="1"/>
</dbReference>
<dbReference type="Gene3D" id="3.30.710.10">
    <property type="entry name" value="Potassium Channel Kv1.1, Chain A"/>
    <property type="match status" value="1"/>
</dbReference>
<dbReference type="InterPro" id="IPR000904">
    <property type="entry name" value="Sec7_dom"/>
</dbReference>
<dbReference type="FunFam" id="1.25.40.420:FF:000001">
    <property type="entry name" value="Kelch-like family member 12"/>
    <property type="match status" value="1"/>
</dbReference>
<sequence>MFFVGLFAYGVIDRMDDSFNGSDVDKLYPVTLLERLSELRSERYMVDVTLCAEGKEIACHRLVLAAYSDYFHAMFNGAHSESKKDKIEIGGVNAEALQLLVDFAYTSKIAITTDNVQPLLKAANMLQVSHITKACEVFLKKRLKADSCLGIWALADLVSSTKLSEIARDIALKGFEEVHMTEEFLQLPVDFLKMYLSDDGLHAKKEERVLEAIVLWARHDHEERQRHLTELMECVDFANVDQNYLENILKNDNVLAGVREIRQLIRNQSAHARPRKIRQEEILLLGGKSCEEEDGIDCAMYRLDLNGICVGKSALQQSFQKSRGIAACVVENDVIVTGGDESEHQAWRYRPSQDSWTKLGSIQNGRSFHGMASVNGEVYVVGGRGTPSNMAQTSVEPHICAKPSSKQQQAMGHSLGHMLHAERLRLRRGRHHHRDQQKFPDLETLPPEVGMAVLKHLNATDLCLASCVWNMANDEVLWMGLCKATWNYATVYRKQRDSNFSFRRLYLILDEGSLTFNADPESGIEYLVAQGVLDNHPRELAAFIHGTQTLRWKPLRIFLENRPDVLDELVIRQNYRNQFLPNALRKFFLTIHAPEERGDYLQKLVEKFSHRFCQCNPDCGLSPGVIEVLCFALILLSVDLSSPHVKNKMSKREFIKNLRHATPETDPEFAGHLYDNIYLVGHVAPND</sequence>
<dbReference type="CDD" id="cd22088">
    <property type="entry name" value="F-box_FBXO8"/>
    <property type="match status" value="1"/>
</dbReference>
<dbReference type="Pfam" id="PF00651">
    <property type="entry name" value="BTB"/>
    <property type="match status" value="1"/>
</dbReference>
<feature type="domain" description="BTB" evidence="3">
    <location>
        <begin position="46"/>
        <end position="113"/>
    </location>
</feature>
<keyword evidence="6" id="KW-1185">Reference proteome</keyword>
<dbReference type="EMBL" id="OV696691">
    <property type="protein sequence ID" value="CAH1267963.1"/>
    <property type="molecule type" value="Genomic_DNA"/>
</dbReference>
<dbReference type="InterPro" id="IPR048003">
    <property type="entry name" value="FBXO8_F-box"/>
</dbReference>
<dbReference type="InterPro" id="IPR000210">
    <property type="entry name" value="BTB/POZ_dom"/>
</dbReference>
<dbReference type="Proteomes" id="UP000838412">
    <property type="component" value="Chromosome 6"/>
</dbReference>
<dbReference type="CDD" id="cd00171">
    <property type="entry name" value="Sec7"/>
    <property type="match status" value="1"/>
</dbReference>
<dbReference type="AlphaFoldDB" id="A0A8K0ETB6"/>
<dbReference type="Gene3D" id="1.25.40.420">
    <property type="match status" value="1"/>
</dbReference>
<dbReference type="SUPFAM" id="SSF81383">
    <property type="entry name" value="F-box domain"/>
    <property type="match status" value="1"/>
</dbReference>
<dbReference type="InterPro" id="IPR011333">
    <property type="entry name" value="SKP1/BTB/POZ_sf"/>
</dbReference>
<dbReference type="InterPro" id="IPR011705">
    <property type="entry name" value="BACK"/>
</dbReference>
<protein>
    <submittedName>
        <fullName evidence="5">FBXO8 protein</fullName>
    </submittedName>
</protein>
<evidence type="ECO:0000313" key="6">
    <source>
        <dbReference type="Proteomes" id="UP000838412"/>
    </source>
</evidence>
<name>A0A8K0ETB6_BRALA</name>
<evidence type="ECO:0000259" key="4">
    <source>
        <dbReference type="PROSITE" id="PS50190"/>
    </source>
</evidence>
<organism evidence="5 6">
    <name type="scientific">Branchiostoma lanceolatum</name>
    <name type="common">Common lancelet</name>
    <name type="synonym">Amphioxus lanceolatum</name>
    <dbReference type="NCBI Taxonomy" id="7740"/>
    <lineage>
        <taxon>Eukaryota</taxon>
        <taxon>Metazoa</taxon>
        <taxon>Chordata</taxon>
        <taxon>Cephalochordata</taxon>
        <taxon>Leptocardii</taxon>
        <taxon>Amphioxiformes</taxon>
        <taxon>Branchiostomatidae</taxon>
        <taxon>Branchiostoma</taxon>
    </lineage>
</organism>
<dbReference type="Pfam" id="PF01369">
    <property type="entry name" value="Sec7"/>
    <property type="match status" value="1"/>
</dbReference>
<dbReference type="Gene3D" id="1.20.1280.50">
    <property type="match status" value="1"/>
</dbReference>
<evidence type="ECO:0000256" key="2">
    <source>
        <dbReference type="ARBA" id="ARBA00022737"/>
    </source>
</evidence>
<keyword evidence="1" id="KW-0880">Kelch repeat</keyword>
<dbReference type="GO" id="GO:0005085">
    <property type="term" value="F:guanyl-nucleotide exchange factor activity"/>
    <property type="evidence" value="ECO:0007669"/>
    <property type="project" value="InterPro"/>
</dbReference>
<dbReference type="InterPro" id="IPR023394">
    <property type="entry name" value="Sec7_C_sf"/>
</dbReference>
<dbReference type="PANTHER" id="PTHR24412:SF272">
    <property type="entry name" value="KELCH-LIKE PROTEIN DIABLO"/>
    <property type="match status" value="1"/>
</dbReference>
<dbReference type="SUPFAM" id="SSF48425">
    <property type="entry name" value="Sec7 domain"/>
    <property type="match status" value="1"/>
</dbReference>
<gene>
    <name evidence="5" type="primary">FBXO8</name>
    <name evidence="5" type="ORF">BLAG_LOCUS21091</name>
</gene>
<dbReference type="InterPro" id="IPR036047">
    <property type="entry name" value="F-box-like_dom_sf"/>
</dbReference>
<keyword evidence="2" id="KW-0677">Repeat</keyword>
<dbReference type="InterPro" id="IPR035999">
    <property type="entry name" value="Sec7_dom_sf"/>
</dbReference>
<dbReference type="PANTHER" id="PTHR24412">
    <property type="entry name" value="KELCH PROTEIN"/>
    <property type="match status" value="1"/>
</dbReference>
<accession>A0A8K0ETB6</accession>
<dbReference type="OrthoDB" id="430364at2759"/>
<dbReference type="PROSITE" id="PS50190">
    <property type="entry name" value="SEC7"/>
    <property type="match status" value="1"/>
</dbReference>
<dbReference type="SMART" id="SM00612">
    <property type="entry name" value="Kelch"/>
    <property type="match status" value="1"/>
</dbReference>
<dbReference type="PROSITE" id="PS50097">
    <property type="entry name" value="BTB"/>
    <property type="match status" value="1"/>
</dbReference>
<evidence type="ECO:0000259" key="3">
    <source>
        <dbReference type="PROSITE" id="PS50097"/>
    </source>
</evidence>
<dbReference type="InterPro" id="IPR015915">
    <property type="entry name" value="Kelch-typ_b-propeller"/>
</dbReference>
<reference evidence="5" key="1">
    <citation type="submission" date="2022-01" db="EMBL/GenBank/DDBJ databases">
        <authorList>
            <person name="Braso-Vives M."/>
        </authorList>
    </citation>
    <scope>NUCLEOTIDE SEQUENCE</scope>
</reference>
<dbReference type="GO" id="GO:0032012">
    <property type="term" value="P:regulation of ARF protein signal transduction"/>
    <property type="evidence" value="ECO:0007669"/>
    <property type="project" value="InterPro"/>
</dbReference>
<proteinExistence type="predicted"/>
<dbReference type="Gene3D" id="1.10.1000.11">
    <property type="entry name" value="Arf Nucleotide-binding Site Opener,domain 2"/>
    <property type="match status" value="1"/>
</dbReference>
<dbReference type="SUPFAM" id="SSF54695">
    <property type="entry name" value="POZ domain"/>
    <property type="match status" value="1"/>
</dbReference>
<dbReference type="Gene3D" id="2.120.10.80">
    <property type="entry name" value="Kelch-type beta propeller"/>
    <property type="match status" value="1"/>
</dbReference>
<evidence type="ECO:0000313" key="5">
    <source>
        <dbReference type="EMBL" id="CAH1267963.1"/>
    </source>
</evidence>
<dbReference type="InterPro" id="IPR006652">
    <property type="entry name" value="Kelch_1"/>
</dbReference>
<dbReference type="SMART" id="SM00225">
    <property type="entry name" value="BTB"/>
    <property type="match status" value="1"/>
</dbReference>